<comment type="caution">
    <text evidence="1">The sequence shown here is derived from an EMBL/GenBank/DDBJ whole genome shotgun (WGS) entry which is preliminary data.</text>
</comment>
<dbReference type="STRING" id="94130.A0A2Z6RPS8"/>
<dbReference type="Proteomes" id="UP000247702">
    <property type="component" value="Unassembled WGS sequence"/>
</dbReference>
<keyword evidence="2" id="KW-1185">Reference proteome</keyword>
<name>A0A2Z6RPS8_9GLOM</name>
<evidence type="ECO:0000313" key="1">
    <source>
        <dbReference type="EMBL" id="GBC04584.1"/>
    </source>
</evidence>
<accession>A0A2Z6RPS8</accession>
<sequence length="259" mass="30193">MKMTIQNCQWKIQIPNRFSYGEINGSDGLTAEEIKQILLHRLMDGSTPERLLCRVYNATILGLRGREHFFIMADDFKKPDILIIPNHKEIIHDYKSYFSRRSVLANPEFYLQEANNEELALQTGIWYKKKHIGQSRLKNFMLDISGVSLDKMRLQSHHHSDEGLRQYMSSREPEKLDMMNKLVDQFHDQNKSNENEKGQENCGFMKASKVLKVSAISTFQPINNTSMEIFMKPEQFMSLLQNGALGNHNIKINLTNYIY</sequence>
<dbReference type="AlphaFoldDB" id="A0A2Z6RPS8"/>
<dbReference type="EMBL" id="BEXD01003955">
    <property type="protein sequence ID" value="GBC04584.1"/>
    <property type="molecule type" value="Genomic_DNA"/>
</dbReference>
<organism evidence="1 2">
    <name type="scientific">Rhizophagus clarus</name>
    <dbReference type="NCBI Taxonomy" id="94130"/>
    <lineage>
        <taxon>Eukaryota</taxon>
        <taxon>Fungi</taxon>
        <taxon>Fungi incertae sedis</taxon>
        <taxon>Mucoromycota</taxon>
        <taxon>Glomeromycotina</taxon>
        <taxon>Glomeromycetes</taxon>
        <taxon>Glomerales</taxon>
        <taxon>Glomeraceae</taxon>
        <taxon>Rhizophagus</taxon>
    </lineage>
</organism>
<gene>
    <name evidence="1" type="ORF">RclHR1_05760002</name>
</gene>
<protein>
    <submittedName>
        <fullName evidence="1">Uncharacterized protein</fullName>
    </submittedName>
</protein>
<reference evidence="1 2" key="1">
    <citation type="submission" date="2017-11" db="EMBL/GenBank/DDBJ databases">
        <title>The genome of Rhizophagus clarus HR1 reveals common genetic basis of auxotrophy among arbuscular mycorrhizal fungi.</title>
        <authorList>
            <person name="Kobayashi Y."/>
        </authorList>
    </citation>
    <scope>NUCLEOTIDE SEQUENCE [LARGE SCALE GENOMIC DNA]</scope>
    <source>
        <strain evidence="1 2">HR1</strain>
    </source>
</reference>
<proteinExistence type="predicted"/>
<evidence type="ECO:0000313" key="2">
    <source>
        <dbReference type="Proteomes" id="UP000247702"/>
    </source>
</evidence>